<dbReference type="Gene3D" id="3.40.50.300">
    <property type="entry name" value="P-loop containing nucleotide triphosphate hydrolases"/>
    <property type="match status" value="2"/>
</dbReference>
<keyword evidence="3 9" id="KW-0227">DNA damage</keyword>
<keyword evidence="6 9" id="KW-0067">ATP-binding</keyword>
<keyword evidence="7 9" id="KW-0238">DNA-binding</keyword>
<dbReference type="SUPFAM" id="SSF52540">
    <property type="entry name" value="P-loop containing nucleoside triphosphate hydrolases"/>
    <property type="match status" value="4"/>
</dbReference>
<evidence type="ECO:0000256" key="5">
    <source>
        <dbReference type="ARBA" id="ARBA00022806"/>
    </source>
</evidence>
<feature type="domain" description="Helicase ATP-binding" evidence="11">
    <location>
        <begin position="615"/>
        <end position="776"/>
    </location>
</feature>
<dbReference type="NCBIfam" id="TIGR00580">
    <property type="entry name" value="mfd"/>
    <property type="match status" value="1"/>
</dbReference>
<proteinExistence type="inferred from homology"/>
<feature type="domain" description="Helicase C-terminal" evidence="12">
    <location>
        <begin position="793"/>
        <end position="953"/>
    </location>
</feature>
<keyword evidence="4 9" id="KW-0378">Hydrolase</keyword>
<dbReference type="SMART" id="SM00487">
    <property type="entry name" value="DEXDc"/>
    <property type="match status" value="1"/>
</dbReference>
<dbReference type="SMART" id="SM00490">
    <property type="entry name" value="HELICc"/>
    <property type="match status" value="1"/>
</dbReference>
<evidence type="ECO:0000256" key="9">
    <source>
        <dbReference type="HAMAP-Rule" id="MF_00969"/>
    </source>
</evidence>
<evidence type="ECO:0000256" key="10">
    <source>
        <dbReference type="SAM" id="MobiDB-lite"/>
    </source>
</evidence>
<dbReference type="PROSITE" id="PS51192">
    <property type="entry name" value="HELICASE_ATP_BIND_1"/>
    <property type="match status" value="1"/>
</dbReference>
<dbReference type="SMART" id="SM01058">
    <property type="entry name" value="CarD_TRCF"/>
    <property type="match status" value="1"/>
</dbReference>
<dbReference type="Proteomes" id="UP000738126">
    <property type="component" value="Unassembled WGS sequence"/>
</dbReference>
<evidence type="ECO:0000259" key="11">
    <source>
        <dbReference type="PROSITE" id="PS51192"/>
    </source>
</evidence>
<evidence type="ECO:0000256" key="6">
    <source>
        <dbReference type="ARBA" id="ARBA00022840"/>
    </source>
</evidence>
<accession>A0ABS1E8M1</accession>
<keyword evidence="5" id="KW-0347">Helicase</keyword>
<evidence type="ECO:0000256" key="7">
    <source>
        <dbReference type="ARBA" id="ARBA00023125"/>
    </source>
</evidence>
<feature type="compositionally biased region" description="Basic and acidic residues" evidence="10">
    <location>
        <begin position="303"/>
        <end position="316"/>
    </location>
</feature>
<dbReference type="EC" id="3.6.4.-" evidence="9"/>
<comment type="similarity">
    <text evidence="9">In the N-terminal section; belongs to the UvrB family.</text>
</comment>
<dbReference type="Pfam" id="PF02559">
    <property type="entry name" value="CarD_TRCF_RID"/>
    <property type="match status" value="1"/>
</dbReference>
<dbReference type="Pfam" id="PF00270">
    <property type="entry name" value="DEAD"/>
    <property type="match status" value="1"/>
</dbReference>
<dbReference type="InterPro" id="IPR036101">
    <property type="entry name" value="CarD-like/TRCF_RID_sf"/>
</dbReference>
<protein>
    <recommendedName>
        <fullName evidence="9">Transcription-repair-coupling factor</fullName>
        <shortName evidence="9">TRCF</shortName>
        <ecNumber evidence="9">3.6.4.-</ecNumber>
    </recommendedName>
</protein>
<comment type="function">
    <text evidence="9">Couples transcription and DNA repair by recognizing RNA polymerase (RNAP) stalled at DNA lesions. Mediates ATP-dependent release of RNAP and its truncated transcript from the DNA, and recruitment of nucleotide excision repair machinery to the damaged site.</text>
</comment>
<dbReference type="InterPro" id="IPR014001">
    <property type="entry name" value="Helicase_ATP-bd"/>
</dbReference>
<dbReference type="EMBL" id="NRSH01000065">
    <property type="protein sequence ID" value="MBK1726761.1"/>
    <property type="molecule type" value="Genomic_DNA"/>
</dbReference>
<dbReference type="Pfam" id="PF17757">
    <property type="entry name" value="UvrB_inter"/>
    <property type="match status" value="1"/>
</dbReference>
<dbReference type="SUPFAM" id="SSF141259">
    <property type="entry name" value="CarD-like"/>
    <property type="match status" value="1"/>
</dbReference>
<organism evidence="13 14">
    <name type="scientific">Halorhodospira neutriphila</name>
    <dbReference type="NCBI Taxonomy" id="168379"/>
    <lineage>
        <taxon>Bacteria</taxon>
        <taxon>Pseudomonadati</taxon>
        <taxon>Pseudomonadota</taxon>
        <taxon>Gammaproteobacteria</taxon>
        <taxon>Chromatiales</taxon>
        <taxon>Ectothiorhodospiraceae</taxon>
        <taxon>Halorhodospira</taxon>
    </lineage>
</organism>
<evidence type="ECO:0000256" key="8">
    <source>
        <dbReference type="ARBA" id="ARBA00023204"/>
    </source>
</evidence>
<name>A0ABS1E8M1_9GAMM</name>
<dbReference type="InterPro" id="IPR047112">
    <property type="entry name" value="RecG/Mfd"/>
</dbReference>
<evidence type="ECO:0000313" key="13">
    <source>
        <dbReference type="EMBL" id="MBK1726761.1"/>
    </source>
</evidence>
<evidence type="ECO:0000313" key="14">
    <source>
        <dbReference type="Proteomes" id="UP000738126"/>
    </source>
</evidence>
<gene>
    <name evidence="9" type="primary">mfd</name>
    <name evidence="13" type="ORF">CKO13_06945</name>
</gene>
<sequence length="1143" mass="125983">MSGVQLGDLPLPRRAGERRDWSALAGAAQPLALAEAARRHGGPVLAVAGSPQQAAALQEAVAFFLDGQGEVLGFPDWETLPYDVFSPHQDIVSERLAALYRLPSLEAGVLIVPAATLMQRLPPRGWLEGRTLLLRVGERLDLEEMRRRLEAGGYRCVPEVGEHGEFAVRGALLDLFPMGGDTPYRIDLFDDEVESLRRFDPETQRTTSQVEAIELLPAQEMPTDDDGIARFRQAFRAEFEGDPSRSAVYRAVSEGRLPGGIEYYLPLFFEQTATLFDYLPASTLAVRTAGIDEAAEAHWRQIEQRHEQRAGDRERPPLPPRRVFLDPDELRAGLNQRPQLALHAEPGRGSEAPVAALPDLSAHPQAERPLAALEAFLAEHPGRVLFTAESAGRRQGLQERLARSGIEAAGLEGWGAFTESAADRAITVAPLEHGALLGDTALVPESALYGERARQSRRRRSSAAVDPAAVIRDLSDLHEGAPVVHEDHGVGRYVGLQSLEVGGVATEFLTLEYAGGDKLYVPVSALDRISRYTGADADEAPQHRLGSDQWEKARRRAAKRARDVAAELLDLYARRQARAGDACEIDEQAYEAFAAAFPFEETPDQQAAIEAVLDDLRSGQPMDRVVCGDVGFGKTEVAMRAAFAGVQAGRQVAMLVPTTLLAQQHYQNFADRFADWPVRIESLSRFSGKRGNEQALQRIAEGQADIVIGTHKLLGSEVQFRNLGLVVIDEEQRFGVRQKERLKRLRAEVDVLTLTATPIPRTLNMSLAGIRDLSIIATPPERRLAVKTFVHEWSDGLIREACQREMQRGGQVYFLYNDVKTIERTAGQLEELLPEARIAIAHGQMRERDLERVMLDFYHQRFDILVCTTIIESGIDVPTANTIVIDRADRFGLAQLHQLRGRVGRSHHRAYAYLLAPPQASMTKDAVKRLEAISQHEDLGVGFALASHDLEIRGAGELLGDEQSGQIQEVGFTLYSQLLERAVRDLKAGREPAPEAELDTGVEVDLRVPALLPADYLPDVHTRLVQYKRISSAASDTELEELQVEMIDRFGLLPEAARNLFRVAALKLRAAALGIRKLEAGAGGGIVHFGAQPSVDPARLVQLVQQAPQTYRLDSQQRLHFSGDLAEAQARFEAVEALLKTLE</sequence>
<dbReference type="PROSITE" id="PS51194">
    <property type="entry name" value="HELICASE_CTER"/>
    <property type="match status" value="1"/>
</dbReference>
<keyword evidence="2 9" id="KW-0547">Nucleotide-binding</keyword>
<dbReference type="InterPro" id="IPR037235">
    <property type="entry name" value="TRCF-like_C_D7"/>
</dbReference>
<dbReference type="SMART" id="SM00982">
    <property type="entry name" value="TRCF"/>
    <property type="match status" value="1"/>
</dbReference>
<evidence type="ECO:0000256" key="3">
    <source>
        <dbReference type="ARBA" id="ARBA00022763"/>
    </source>
</evidence>
<feature type="region of interest" description="Disordered" evidence="10">
    <location>
        <begin position="303"/>
        <end position="324"/>
    </location>
</feature>
<comment type="subcellular location">
    <subcellularLocation>
        <location evidence="9">Cytoplasm</location>
    </subcellularLocation>
</comment>
<dbReference type="CDD" id="cd17991">
    <property type="entry name" value="DEXHc_TRCF"/>
    <property type="match status" value="1"/>
</dbReference>
<dbReference type="InterPro" id="IPR005118">
    <property type="entry name" value="TRCF_C"/>
</dbReference>
<comment type="caution">
    <text evidence="13">The sequence shown here is derived from an EMBL/GenBank/DDBJ whole genome shotgun (WGS) entry which is preliminary data.</text>
</comment>
<dbReference type="NCBIfam" id="NF007966">
    <property type="entry name" value="PRK10689.1"/>
    <property type="match status" value="1"/>
</dbReference>
<dbReference type="PANTHER" id="PTHR47964:SF1">
    <property type="entry name" value="ATP-DEPENDENT DNA HELICASE HOMOLOG RECG, CHLOROPLASTIC"/>
    <property type="match status" value="1"/>
</dbReference>
<evidence type="ECO:0000259" key="12">
    <source>
        <dbReference type="PROSITE" id="PS51194"/>
    </source>
</evidence>
<dbReference type="InterPro" id="IPR004576">
    <property type="entry name" value="Mfd"/>
</dbReference>
<dbReference type="Pfam" id="PF00271">
    <property type="entry name" value="Helicase_C"/>
    <property type="match status" value="1"/>
</dbReference>
<dbReference type="Gene3D" id="3.30.2060.10">
    <property type="entry name" value="Penicillin-binding protein 1b domain"/>
    <property type="match status" value="1"/>
</dbReference>
<dbReference type="Gene3D" id="3.90.1150.50">
    <property type="entry name" value="Transcription-repair-coupling factor, D7 domain"/>
    <property type="match status" value="1"/>
</dbReference>
<dbReference type="RefSeq" id="WP_200258588.1">
    <property type="nucleotide sequence ID" value="NZ_NRSH01000065.1"/>
</dbReference>
<dbReference type="InterPro" id="IPR048635">
    <property type="entry name" value="MFD_D3"/>
</dbReference>
<dbReference type="HAMAP" id="MF_00969">
    <property type="entry name" value="TRCF"/>
    <property type="match status" value="1"/>
</dbReference>
<dbReference type="InterPro" id="IPR011545">
    <property type="entry name" value="DEAD/DEAH_box_helicase_dom"/>
</dbReference>
<comment type="similarity">
    <text evidence="9">In the C-terminal section; belongs to the helicase family. RecG subfamily.</text>
</comment>
<dbReference type="InterPro" id="IPR003711">
    <property type="entry name" value="CarD-like/TRCF_RID"/>
</dbReference>
<keyword evidence="1 9" id="KW-0963">Cytoplasm</keyword>
<keyword evidence="14" id="KW-1185">Reference proteome</keyword>
<dbReference type="Gene3D" id="3.40.50.11180">
    <property type="match status" value="1"/>
</dbReference>
<evidence type="ECO:0000256" key="2">
    <source>
        <dbReference type="ARBA" id="ARBA00022741"/>
    </source>
</evidence>
<dbReference type="Gene3D" id="3.40.50.11140">
    <property type="match status" value="1"/>
</dbReference>
<dbReference type="InterPro" id="IPR027417">
    <property type="entry name" value="P-loop_NTPase"/>
</dbReference>
<evidence type="ECO:0000256" key="1">
    <source>
        <dbReference type="ARBA" id="ARBA00022490"/>
    </source>
</evidence>
<dbReference type="PANTHER" id="PTHR47964">
    <property type="entry name" value="ATP-DEPENDENT DNA HELICASE HOMOLOG RECG, CHLOROPLASTIC"/>
    <property type="match status" value="1"/>
</dbReference>
<evidence type="ECO:0000256" key="4">
    <source>
        <dbReference type="ARBA" id="ARBA00022801"/>
    </source>
</evidence>
<reference evidence="13 14" key="1">
    <citation type="journal article" date="2020" name="Microorganisms">
        <title>Osmotic Adaptation and Compatible Solute Biosynthesis of Phototrophic Bacteria as Revealed from Genome Analyses.</title>
        <authorList>
            <person name="Imhoff J.F."/>
            <person name="Rahn T."/>
            <person name="Kunzel S."/>
            <person name="Keller A."/>
            <person name="Neulinger S.C."/>
        </authorList>
    </citation>
    <scope>NUCLEOTIDE SEQUENCE [LARGE SCALE GENOMIC DNA]</scope>
    <source>
        <strain evidence="13 14">DSM 15116</strain>
    </source>
</reference>
<dbReference type="InterPro" id="IPR001650">
    <property type="entry name" value="Helicase_C-like"/>
</dbReference>
<dbReference type="Pfam" id="PF03461">
    <property type="entry name" value="TRCF"/>
    <property type="match status" value="1"/>
</dbReference>
<keyword evidence="8 9" id="KW-0234">DNA repair</keyword>
<dbReference type="InterPro" id="IPR041471">
    <property type="entry name" value="UvrB_inter"/>
</dbReference>
<dbReference type="Gene3D" id="2.40.10.170">
    <property type="match status" value="1"/>
</dbReference>
<dbReference type="Pfam" id="PF21132">
    <property type="entry name" value="MFD_D3"/>
    <property type="match status" value="1"/>
</dbReference>
<dbReference type="SUPFAM" id="SSF143517">
    <property type="entry name" value="TRCF domain-like"/>
    <property type="match status" value="1"/>
</dbReference>